<protein>
    <recommendedName>
        <fullName evidence="2">DNA mismatch repair protein MutL</fullName>
    </recommendedName>
</protein>
<accession>A0A644ZWF3</accession>
<dbReference type="AlphaFoldDB" id="A0A644ZWF3"/>
<dbReference type="SUPFAM" id="SSF55874">
    <property type="entry name" value="ATPase domain of HSP90 chaperone/DNA topoisomerase II/histidine kinase"/>
    <property type="match status" value="1"/>
</dbReference>
<dbReference type="Gene3D" id="3.30.565.10">
    <property type="entry name" value="Histidine kinase-like ATPase, C-terminal domain"/>
    <property type="match status" value="1"/>
</dbReference>
<organism evidence="1">
    <name type="scientific">bioreactor metagenome</name>
    <dbReference type="NCBI Taxonomy" id="1076179"/>
    <lineage>
        <taxon>unclassified sequences</taxon>
        <taxon>metagenomes</taxon>
        <taxon>ecological metagenomes</taxon>
    </lineage>
</organism>
<name>A0A644ZWF3_9ZZZZ</name>
<dbReference type="InterPro" id="IPR036890">
    <property type="entry name" value="HATPase_C_sf"/>
</dbReference>
<comment type="caution">
    <text evidence="1">The sequence shown here is derived from an EMBL/GenBank/DDBJ whole genome shotgun (WGS) entry which is preliminary data.</text>
</comment>
<evidence type="ECO:0008006" key="2">
    <source>
        <dbReference type="Google" id="ProtNLM"/>
    </source>
</evidence>
<dbReference type="Pfam" id="PF13589">
    <property type="entry name" value="HATPase_c_3"/>
    <property type="match status" value="1"/>
</dbReference>
<gene>
    <name evidence="1" type="ORF">SDC9_91858</name>
</gene>
<reference evidence="1" key="1">
    <citation type="submission" date="2019-08" db="EMBL/GenBank/DDBJ databases">
        <authorList>
            <person name="Kucharzyk K."/>
            <person name="Murdoch R.W."/>
            <person name="Higgins S."/>
            <person name="Loffler F."/>
        </authorList>
    </citation>
    <scope>NUCLEOTIDE SEQUENCE</scope>
</reference>
<sequence>MGLEMREVLPSAYNTITSNRSIGYTMESAIADIIDNSISANATRIDIITPPDSGSIVCYICDDGTGMDIHELDNAMTFGGRDYIEHRKSTDLGRYGLGLKTASLSQCRRFSVITKKGGRTLIGGCWDLDIVKSHNEWKYLVLSESECNKILENTPVKQYKSGTIVFWEKFDRIQDTSGEKKFIEFSKQLSKTQDHLELVFHRYLSGDAGIKKISIVCNGRILEPNDPFLSNHNPAVVEPIVIPVGKERITVISHKLIHPSKISREIADRLEVKGTLLNTQGFYVYRNKRLLIWGTWFGLAHKVDKTKLCRIQIDVPNSLDHLWSLDIKKSSAVPPAFLKDQLEKIISNVTNISIRTFEKRVRSNKDRTPYWVRLVLEEKFSTYQINRENPLIKSLRASMNDQQSILLESLLKNLETYFPISQLHVDLQKDYSITNEADAESTNLKRLESSYNELVKLGIQREVILKMEPFCNSRKFIEEKGKKN</sequence>
<proteinExistence type="predicted"/>
<dbReference type="EMBL" id="VSSQ01010767">
    <property type="protein sequence ID" value="MPM45172.1"/>
    <property type="molecule type" value="Genomic_DNA"/>
</dbReference>
<evidence type="ECO:0000313" key="1">
    <source>
        <dbReference type="EMBL" id="MPM45172.1"/>
    </source>
</evidence>